<organism evidence="2 3">
    <name type="scientific">Geotalea uraniireducens (strain Rf4)</name>
    <name type="common">Geobacter uraniireducens</name>
    <dbReference type="NCBI Taxonomy" id="351605"/>
    <lineage>
        <taxon>Bacteria</taxon>
        <taxon>Pseudomonadati</taxon>
        <taxon>Thermodesulfobacteriota</taxon>
        <taxon>Desulfuromonadia</taxon>
        <taxon>Geobacterales</taxon>
        <taxon>Geobacteraceae</taxon>
        <taxon>Geotalea</taxon>
    </lineage>
</organism>
<evidence type="ECO:0000313" key="3">
    <source>
        <dbReference type="Proteomes" id="UP000006695"/>
    </source>
</evidence>
<gene>
    <name evidence="2" type="ordered locus">Gura_1156</name>
</gene>
<accession>A5GAN1</accession>
<dbReference type="EMBL" id="CP000698">
    <property type="protein sequence ID" value="ABQ25360.1"/>
    <property type="molecule type" value="Genomic_DNA"/>
</dbReference>
<name>A5GAN1_GEOUR</name>
<feature type="signal peptide" evidence="1">
    <location>
        <begin position="1"/>
        <end position="28"/>
    </location>
</feature>
<reference evidence="2 3" key="1">
    <citation type="submission" date="2007-05" db="EMBL/GenBank/DDBJ databases">
        <title>Complete sequence of Geobacter uraniireducens Rf4.</title>
        <authorList>
            <consortium name="US DOE Joint Genome Institute"/>
            <person name="Copeland A."/>
            <person name="Lucas S."/>
            <person name="Lapidus A."/>
            <person name="Barry K."/>
            <person name="Detter J.C."/>
            <person name="Glavina del Rio T."/>
            <person name="Hammon N."/>
            <person name="Israni S."/>
            <person name="Dalin E."/>
            <person name="Tice H."/>
            <person name="Pitluck S."/>
            <person name="Chertkov O."/>
            <person name="Brettin T."/>
            <person name="Bruce D."/>
            <person name="Han C."/>
            <person name="Schmutz J."/>
            <person name="Larimer F."/>
            <person name="Land M."/>
            <person name="Hauser L."/>
            <person name="Kyrpides N."/>
            <person name="Mikhailova N."/>
            <person name="Shelobolina E."/>
            <person name="Aklujkar M."/>
            <person name="Lovley D."/>
            <person name="Richardson P."/>
        </authorList>
    </citation>
    <scope>NUCLEOTIDE SEQUENCE [LARGE SCALE GENOMIC DNA]</scope>
    <source>
        <strain evidence="3">ATCC BAA-1134 / JCM 13001 / Rf4</strain>
    </source>
</reference>
<evidence type="ECO:0000313" key="2">
    <source>
        <dbReference type="EMBL" id="ABQ25360.1"/>
    </source>
</evidence>
<sequence length="171" mass="18643">MKTAMNKHVLRAVLLMATVMAASHSAYADSVACGDCSFVTDLELENIRGGFVSGDGLEITFGIEKTVFVNGVLQAINTLNMQKWGSEQSQTLSDQVLSNMAILRQNGDNNSIVPNLVANSQGGFFTYIQNSVDNTVIKNVTQINATVNALNMFRDMNLKSMMNQQLLNAMK</sequence>
<dbReference type="KEGG" id="gur:Gura_1156"/>
<dbReference type="Proteomes" id="UP000006695">
    <property type="component" value="Chromosome"/>
</dbReference>
<dbReference type="OrthoDB" id="5397199at2"/>
<dbReference type="AlphaFoldDB" id="A5GAN1"/>
<dbReference type="HOGENOM" id="CLU_1584119_0_0_7"/>
<keyword evidence="1" id="KW-0732">Signal</keyword>
<dbReference type="STRING" id="351605.Gura_1156"/>
<protein>
    <recommendedName>
        <fullName evidence="4">Secreted protein</fullName>
    </recommendedName>
</protein>
<keyword evidence="3" id="KW-1185">Reference proteome</keyword>
<feature type="chain" id="PRO_5002682163" description="Secreted protein" evidence="1">
    <location>
        <begin position="29"/>
        <end position="171"/>
    </location>
</feature>
<evidence type="ECO:0000256" key="1">
    <source>
        <dbReference type="SAM" id="SignalP"/>
    </source>
</evidence>
<dbReference type="RefSeq" id="WP_011938082.1">
    <property type="nucleotide sequence ID" value="NC_009483.1"/>
</dbReference>
<proteinExistence type="predicted"/>
<evidence type="ECO:0008006" key="4">
    <source>
        <dbReference type="Google" id="ProtNLM"/>
    </source>
</evidence>